<proteinExistence type="predicted"/>
<dbReference type="PANTHER" id="PTHR35908:SF1">
    <property type="entry name" value="CONSERVED PROTEIN"/>
    <property type="match status" value="1"/>
</dbReference>
<dbReference type="InterPro" id="IPR029068">
    <property type="entry name" value="Glyas_Bleomycin-R_OHBP_Dase"/>
</dbReference>
<comment type="caution">
    <text evidence="2">The sequence shown here is derived from an EMBL/GenBank/DDBJ whole genome shotgun (WGS) entry which is preliminary data.</text>
</comment>
<organism evidence="2 3">
    <name type="scientific">Acidiferrimicrobium australe</name>
    <dbReference type="NCBI Taxonomy" id="2664430"/>
    <lineage>
        <taxon>Bacteria</taxon>
        <taxon>Bacillati</taxon>
        <taxon>Actinomycetota</taxon>
        <taxon>Acidimicrobiia</taxon>
        <taxon>Acidimicrobiales</taxon>
        <taxon>Acidimicrobiaceae</taxon>
        <taxon>Acidiferrimicrobium</taxon>
    </lineage>
</organism>
<dbReference type="EMBL" id="WJHE01000773">
    <property type="protein sequence ID" value="MST33921.1"/>
    <property type="molecule type" value="Genomic_DNA"/>
</dbReference>
<evidence type="ECO:0000313" key="2">
    <source>
        <dbReference type="EMBL" id="MST33921.1"/>
    </source>
</evidence>
<dbReference type="SUPFAM" id="SSF54593">
    <property type="entry name" value="Glyoxalase/Bleomycin resistance protein/Dihydroxybiphenyl dioxygenase"/>
    <property type="match status" value="1"/>
</dbReference>
<accession>A0ABW9QWL7</accession>
<keyword evidence="3" id="KW-1185">Reference proteome</keyword>
<dbReference type="Pfam" id="PF18029">
    <property type="entry name" value="Glyoxalase_6"/>
    <property type="match status" value="1"/>
</dbReference>
<gene>
    <name evidence="2" type="ORF">GHK86_14485</name>
</gene>
<dbReference type="InterPro" id="IPR041581">
    <property type="entry name" value="Glyoxalase_6"/>
</dbReference>
<dbReference type="PANTHER" id="PTHR35908">
    <property type="entry name" value="HYPOTHETICAL FUSION PROTEIN"/>
    <property type="match status" value="1"/>
</dbReference>
<dbReference type="Proteomes" id="UP000437736">
    <property type="component" value="Unassembled WGS sequence"/>
</dbReference>
<evidence type="ECO:0000313" key="3">
    <source>
        <dbReference type="Proteomes" id="UP000437736"/>
    </source>
</evidence>
<name>A0ABW9QWL7_9ACTN</name>
<dbReference type="Gene3D" id="3.10.180.10">
    <property type="entry name" value="2,3-Dihydroxybiphenyl 1,2-Dioxygenase, domain 1"/>
    <property type="match status" value="1"/>
</dbReference>
<reference evidence="2 3" key="1">
    <citation type="submission" date="2019-11" db="EMBL/GenBank/DDBJ databases">
        <title>Acidiferrimicrobium australis gen. nov., sp. nov., an acidophilic and obligately heterotrophic, member of the Actinobacteria that catalyses dissimilatory oxido- reduction of iron isolated from metal-rich acidic water in Chile.</title>
        <authorList>
            <person name="Gonzalez D."/>
            <person name="Huber K."/>
            <person name="Hedrich S."/>
            <person name="Rojas-Villalobos C."/>
            <person name="Quatrini R."/>
            <person name="Dinamarca M.A."/>
            <person name="Schwarz A."/>
            <person name="Canales C."/>
            <person name="Nancucheo I."/>
        </authorList>
    </citation>
    <scope>NUCLEOTIDE SEQUENCE [LARGE SCALE GENOMIC DNA]</scope>
    <source>
        <strain evidence="2 3">USS-CCA1</strain>
    </source>
</reference>
<evidence type="ECO:0000259" key="1">
    <source>
        <dbReference type="Pfam" id="PF18029"/>
    </source>
</evidence>
<protein>
    <submittedName>
        <fullName evidence="2">Glyoxalase</fullName>
    </submittedName>
</protein>
<sequence>MTIGEPVSAGARSTRSAAAVIGRPHHVVIDCPAPHELAVFYSELLGLPITYRSERFVVVAESDHASGYAFQRAPGHQPPRWPDPSSPQQVHLDVMIDDLVEADRAVSRLGATRLAADAPVYADPAGHPFCLIPRPDWAPPVHPDSA</sequence>
<feature type="domain" description="Glyoxalase-like" evidence="1">
    <location>
        <begin position="26"/>
        <end position="132"/>
    </location>
</feature>